<keyword evidence="6" id="KW-1185">Reference proteome</keyword>
<keyword evidence="5" id="KW-0418">Kinase</keyword>
<reference evidence="6" key="1">
    <citation type="submission" date="2016-05" db="EMBL/GenBank/DDBJ databases">
        <title>Comparative genomics of biotechnologically important yeasts.</title>
        <authorList>
            <consortium name="DOE Joint Genome Institute"/>
            <person name="Riley R."/>
            <person name="Haridas S."/>
            <person name="Wolfe K.H."/>
            <person name="Lopes M.R."/>
            <person name="Hittinger C.T."/>
            <person name="Goker M."/>
            <person name="Salamov A."/>
            <person name="Wisecaver J."/>
            <person name="Long T.M."/>
            <person name="Aerts A.L."/>
            <person name="Barry K."/>
            <person name="Choi C."/>
            <person name="Clum A."/>
            <person name="Coughlan A.Y."/>
            <person name="Deshpande S."/>
            <person name="Douglass A.P."/>
            <person name="Hanson S.J."/>
            <person name="Klenk H.-P."/>
            <person name="Labutti K."/>
            <person name="Lapidus A."/>
            <person name="Lindquist E."/>
            <person name="Lipzen A."/>
            <person name="Meier-Kolthoff J.P."/>
            <person name="Ohm R.A."/>
            <person name="Otillar R.P."/>
            <person name="Pangilinan J."/>
            <person name="Peng Y."/>
            <person name="Rokas A."/>
            <person name="Rosa C.A."/>
            <person name="Scheuner C."/>
            <person name="Sibirny A.A."/>
            <person name="Slot J.C."/>
            <person name="Stielow J.B."/>
            <person name="Sun H."/>
            <person name="Kurtzman C.P."/>
            <person name="Blackwell M."/>
            <person name="Grigoriev I.V."/>
            <person name="Jeffries T.W."/>
        </authorList>
    </citation>
    <scope>NUCLEOTIDE SEQUENCE [LARGE SCALE GENOMIC DNA]</scope>
    <source>
        <strain evidence="6">DSM 1968</strain>
    </source>
</reference>
<comment type="subunit">
    <text evidence="3">Tetramer of two alpha and two beta subunits.</text>
</comment>
<dbReference type="GO" id="GO:0030291">
    <property type="term" value="F:protein serine/threonine kinase inhibitor activity"/>
    <property type="evidence" value="ECO:0007669"/>
    <property type="project" value="EnsemblFungi"/>
</dbReference>
<accession>A0A1D2V9T0</accession>
<evidence type="ECO:0000313" key="5">
    <source>
        <dbReference type="EMBL" id="ODV58223.1"/>
    </source>
</evidence>
<evidence type="ECO:0000256" key="1">
    <source>
        <dbReference type="ARBA" id="ARBA00006941"/>
    </source>
</evidence>
<dbReference type="FunFam" id="2.20.25.20:FF:000001">
    <property type="entry name" value="Casein kinase II subunit beta"/>
    <property type="match status" value="1"/>
</dbReference>
<dbReference type="GO" id="GO:0005737">
    <property type="term" value="C:cytoplasm"/>
    <property type="evidence" value="ECO:0007669"/>
    <property type="project" value="TreeGrafter"/>
</dbReference>
<dbReference type="GO" id="GO:0016301">
    <property type="term" value="F:kinase activity"/>
    <property type="evidence" value="ECO:0007669"/>
    <property type="project" value="UniProtKB-KW"/>
</dbReference>
<proteinExistence type="inferred from homology"/>
<dbReference type="Gene3D" id="2.20.25.20">
    <property type="match status" value="1"/>
</dbReference>
<dbReference type="GO" id="GO:0060962">
    <property type="term" value="P:regulation of ribosomal protein gene transcription by RNA polymerase II"/>
    <property type="evidence" value="ECO:0007669"/>
    <property type="project" value="EnsemblFungi"/>
</dbReference>
<dbReference type="GO" id="GO:0006356">
    <property type="term" value="P:regulation of transcription by RNA polymerase I"/>
    <property type="evidence" value="ECO:0007669"/>
    <property type="project" value="EnsemblFungi"/>
</dbReference>
<dbReference type="EMBL" id="KV454494">
    <property type="protein sequence ID" value="ODV58223.1"/>
    <property type="molecule type" value="Genomic_DNA"/>
</dbReference>
<sequence length="261" mass="29720">DDDEDGLSEEYDSWISNFCSLFGHDYFVEISTEFIEDDFNLSGLSSMVSYYRESLNLILDIGPESEINIPAMPLIEHSAEVLYGLIHARFILTKPGLTLMAEKYENRNFGSCSRVNCEGMYLLPVGLYDQPGLDTVRLFCPSCSDIYFPSSSRYLNIDGACFGTTFPGLFIKLYPEIQRQCNLRSKDSFSLKIFGFKINELSVSGPRMKWLRQKPKSKEEIEEFNRCEYLIPYDGNSGSSSSNPNNSNNNSDNSDEEEEEE</sequence>
<feature type="compositionally biased region" description="Low complexity" evidence="4">
    <location>
        <begin position="234"/>
        <end position="252"/>
    </location>
</feature>
<keyword evidence="5" id="KW-0808">Transferase</keyword>
<dbReference type="GO" id="GO:0005654">
    <property type="term" value="C:nucleoplasm"/>
    <property type="evidence" value="ECO:0007669"/>
    <property type="project" value="UniProtKB-ARBA"/>
</dbReference>
<feature type="non-terminal residue" evidence="5">
    <location>
        <position position="1"/>
    </location>
</feature>
<feature type="non-terminal residue" evidence="5">
    <location>
        <position position="261"/>
    </location>
</feature>
<dbReference type="PRINTS" id="PR00472">
    <property type="entry name" value="CASNKINASEII"/>
</dbReference>
<dbReference type="Proteomes" id="UP000095038">
    <property type="component" value="Unassembled WGS sequence"/>
</dbReference>
<dbReference type="FunCoup" id="A0A1D2V9T0">
    <property type="interactions" value="618"/>
</dbReference>
<feature type="region of interest" description="Disordered" evidence="4">
    <location>
        <begin position="232"/>
        <end position="261"/>
    </location>
</feature>
<dbReference type="GO" id="GO:0006359">
    <property type="term" value="P:regulation of transcription by RNA polymerase III"/>
    <property type="evidence" value="ECO:0007669"/>
    <property type="project" value="EnsemblFungi"/>
</dbReference>
<comment type="function">
    <text evidence="2 3">Regulatory subunit of casein kinase II/CK2. As part of the kinase complex regulates the basal catalytic activity of the alpha subunit a constitutively active serine/threonine-protein kinase that phosphorylates a large number of substrates containing acidic residues C-terminal to the phosphorylated serine or threonine.</text>
</comment>
<dbReference type="GO" id="GO:0051726">
    <property type="term" value="P:regulation of cell cycle"/>
    <property type="evidence" value="ECO:0007669"/>
    <property type="project" value="EnsemblFungi"/>
</dbReference>
<dbReference type="SMART" id="SM01085">
    <property type="entry name" value="CK_II_beta"/>
    <property type="match status" value="1"/>
</dbReference>
<dbReference type="GO" id="GO:0005956">
    <property type="term" value="C:protein kinase CK2 complex"/>
    <property type="evidence" value="ECO:0007669"/>
    <property type="project" value="UniProtKB-UniRule"/>
</dbReference>
<dbReference type="GO" id="GO:0032545">
    <property type="term" value="C:CURI complex"/>
    <property type="evidence" value="ECO:0007669"/>
    <property type="project" value="EnsemblFungi"/>
</dbReference>
<dbReference type="FunFam" id="1.10.1820.10:FF:000005">
    <property type="entry name" value="Casein kinase II subunit beta"/>
    <property type="match status" value="1"/>
</dbReference>
<dbReference type="RefSeq" id="XP_020044530.1">
    <property type="nucleotide sequence ID" value="XM_020189903.1"/>
</dbReference>
<dbReference type="InterPro" id="IPR016149">
    <property type="entry name" value="Casein_kin_II_reg-sub_N"/>
</dbReference>
<name>A0A1D2V9T0_9ASCO</name>
<dbReference type="Pfam" id="PF01214">
    <property type="entry name" value="CK_II_beta"/>
    <property type="match status" value="1"/>
</dbReference>
<dbReference type="InterPro" id="IPR000704">
    <property type="entry name" value="Casein_kinase_II_reg-sub"/>
</dbReference>
<evidence type="ECO:0000256" key="4">
    <source>
        <dbReference type="SAM" id="MobiDB-lite"/>
    </source>
</evidence>
<protein>
    <recommendedName>
        <fullName evidence="3">Casein kinase II subunit beta</fullName>
        <shortName evidence="3">CK II beta</shortName>
    </recommendedName>
</protein>
<evidence type="ECO:0000256" key="2">
    <source>
        <dbReference type="ARBA" id="ARBA00045899"/>
    </source>
</evidence>
<dbReference type="GO" id="GO:0032040">
    <property type="term" value="C:small-subunit processome"/>
    <property type="evidence" value="ECO:0007669"/>
    <property type="project" value="EnsemblFungi"/>
</dbReference>
<dbReference type="GO" id="GO:0006974">
    <property type="term" value="P:DNA damage response"/>
    <property type="evidence" value="ECO:0007669"/>
    <property type="project" value="EnsemblFungi"/>
</dbReference>
<dbReference type="OrthoDB" id="2275560at2759"/>
<evidence type="ECO:0000256" key="3">
    <source>
        <dbReference type="RuleBase" id="RU361268"/>
    </source>
</evidence>
<comment type="similarity">
    <text evidence="1 3">Belongs to the casein kinase 2 subunit beta family.</text>
</comment>
<dbReference type="InterPro" id="IPR035991">
    <property type="entry name" value="Casein_kinase_II_beta-like"/>
</dbReference>
<dbReference type="GO" id="GO:0034456">
    <property type="term" value="C:UTP-C complex"/>
    <property type="evidence" value="ECO:0007669"/>
    <property type="project" value="EnsemblFungi"/>
</dbReference>
<dbReference type="GeneID" id="30963539"/>
<dbReference type="STRING" id="1344418.A0A1D2V9T0"/>
<dbReference type="PANTHER" id="PTHR11740">
    <property type="entry name" value="CASEIN KINASE II SUBUNIT BETA"/>
    <property type="match status" value="1"/>
</dbReference>
<dbReference type="InParanoid" id="A0A1D2V9T0"/>
<organism evidence="5 6">
    <name type="scientific">Ascoidea rubescens DSM 1968</name>
    <dbReference type="NCBI Taxonomy" id="1344418"/>
    <lineage>
        <taxon>Eukaryota</taxon>
        <taxon>Fungi</taxon>
        <taxon>Dikarya</taxon>
        <taxon>Ascomycota</taxon>
        <taxon>Saccharomycotina</taxon>
        <taxon>Saccharomycetes</taxon>
        <taxon>Ascoideaceae</taxon>
        <taxon>Ascoidea</taxon>
    </lineage>
</organism>
<gene>
    <name evidence="5" type="ORF">ASCRUDRAFT_25669</name>
</gene>
<dbReference type="GO" id="GO:0042790">
    <property type="term" value="P:nucleolar large rRNA transcription by RNA polymerase I"/>
    <property type="evidence" value="ECO:0007669"/>
    <property type="project" value="EnsemblFungi"/>
</dbReference>
<dbReference type="AlphaFoldDB" id="A0A1D2V9T0"/>
<evidence type="ECO:0000313" key="6">
    <source>
        <dbReference type="Proteomes" id="UP000095038"/>
    </source>
</evidence>
<dbReference type="SUPFAM" id="SSF57798">
    <property type="entry name" value="Casein kinase II beta subunit"/>
    <property type="match status" value="1"/>
</dbReference>
<dbReference type="Gene3D" id="1.10.1820.10">
    <property type="entry name" value="protein kinase ck2 holoenzyme, chain C, domain 1"/>
    <property type="match status" value="1"/>
</dbReference>
<dbReference type="PANTHER" id="PTHR11740:SF0">
    <property type="entry name" value="CASEIN KINASE II SUBUNIT BETA"/>
    <property type="match status" value="1"/>
</dbReference>